<accession>A0A7W6ABL0</accession>
<dbReference type="EMBL" id="JACIDH010000003">
    <property type="protein sequence ID" value="MBB3878978.1"/>
    <property type="molecule type" value="Genomic_DNA"/>
</dbReference>
<keyword evidence="2" id="KW-1185">Reference proteome</keyword>
<dbReference type="AlphaFoldDB" id="A0A7W6ABL0"/>
<evidence type="ECO:0000313" key="1">
    <source>
        <dbReference type="EMBL" id="MBB3878978.1"/>
    </source>
</evidence>
<proteinExistence type="predicted"/>
<evidence type="ECO:0008006" key="3">
    <source>
        <dbReference type="Google" id="ProtNLM"/>
    </source>
</evidence>
<dbReference type="SUPFAM" id="SSF117782">
    <property type="entry name" value="YbjQ-like"/>
    <property type="match status" value="1"/>
</dbReference>
<dbReference type="RefSeq" id="WP_183951145.1">
    <property type="nucleotide sequence ID" value="NZ_JACIDH010000003.1"/>
</dbReference>
<organism evidence="1 2">
    <name type="scientific">Sphingomonas pseudosanguinis</name>
    <dbReference type="NCBI Taxonomy" id="413712"/>
    <lineage>
        <taxon>Bacteria</taxon>
        <taxon>Pseudomonadati</taxon>
        <taxon>Pseudomonadota</taxon>
        <taxon>Alphaproteobacteria</taxon>
        <taxon>Sphingomonadales</taxon>
        <taxon>Sphingomonadaceae</taxon>
        <taxon>Sphingomonas</taxon>
    </lineage>
</organism>
<protein>
    <recommendedName>
        <fullName evidence="3">Heavy metal-binding domain-containing protein</fullName>
    </recommendedName>
</protein>
<dbReference type="Gene3D" id="3.30.110.70">
    <property type="entry name" value="Hypothetical protein apc22750. Chain B"/>
    <property type="match status" value="1"/>
</dbReference>
<reference evidence="1 2" key="1">
    <citation type="submission" date="2020-08" db="EMBL/GenBank/DDBJ databases">
        <title>Genomic Encyclopedia of Type Strains, Phase IV (KMG-IV): sequencing the most valuable type-strain genomes for metagenomic binning, comparative biology and taxonomic classification.</title>
        <authorList>
            <person name="Goeker M."/>
        </authorList>
    </citation>
    <scope>NUCLEOTIDE SEQUENCE [LARGE SCALE GENOMIC DNA]</scope>
    <source>
        <strain evidence="1 2">DSM 19512</strain>
    </source>
</reference>
<evidence type="ECO:0000313" key="2">
    <source>
        <dbReference type="Proteomes" id="UP000538670"/>
    </source>
</evidence>
<dbReference type="InterPro" id="IPR035439">
    <property type="entry name" value="UPF0145_dom_sf"/>
</dbReference>
<comment type="caution">
    <text evidence="1">The sequence shown here is derived from an EMBL/GenBank/DDBJ whole genome shotgun (WGS) entry which is preliminary data.</text>
</comment>
<sequence length="107" mass="11512">MAWGKKASPEVEDENTHVVVITSGLSVPFSPIDSVTAIASQDAGFGGHDLDGIFRKVKNKLRQQCLDLAGDAVINCHFSERSAVSKGLVATQVIEIWAYGTVVKLDR</sequence>
<gene>
    <name evidence="1" type="ORF">GGR48_001397</name>
</gene>
<dbReference type="Proteomes" id="UP000538670">
    <property type="component" value="Unassembled WGS sequence"/>
</dbReference>
<name>A0A7W6ABL0_9SPHN</name>